<evidence type="ECO:0000313" key="2">
    <source>
        <dbReference type="Proteomes" id="UP001162162"/>
    </source>
</evidence>
<protein>
    <submittedName>
        <fullName evidence="1">Uncharacterized protein</fullName>
    </submittedName>
</protein>
<dbReference type="Proteomes" id="UP001162162">
    <property type="component" value="Unassembled WGS sequence"/>
</dbReference>
<comment type="caution">
    <text evidence="1">The sequence shown here is derived from an EMBL/GenBank/DDBJ whole genome shotgun (WGS) entry which is preliminary data.</text>
</comment>
<dbReference type="Gene3D" id="3.30.420.10">
    <property type="entry name" value="Ribonuclease H-like superfamily/Ribonuclease H"/>
    <property type="match status" value="1"/>
</dbReference>
<name>A0AAV8Y549_9CUCU</name>
<dbReference type="AlphaFoldDB" id="A0AAV8Y549"/>
<sequence>MLSLDLLNCRLVLLHNLTGPGYLNCPQRGSEFVRPSRSPNLNPLDFSVLSNFKDLVYQEEVNSERADIRNALIVVFWSRPWF</sequence>
<gene>
    <name evidence="1" type="ORF">NQ318_002917</name>
</gene>
<evidence type="ECO:0000313" key="1">
    <source>
        <dbReference type="EMBL" id="KAJ8945910.1"/>
    </source>
</evidence>
<dbReference type="InterPro" id="IPR036397">
    <property type="entry name" value="RNaseH_sf"/>
</dbReference>
<accession>A0AAV8Y549</accession>
<dbReference type="EMBL" id="JAPWTK010000203">
    <property type="protein sequence ID" value="KAJ8945910.1"/>
    <property type="molecule type" value="Genomic_DNA"/>
</dbReference>
<organism evidence="1 2">
    <name type="scientific">Aromia moschata</name>
    <dbReference type="NCBI Taxonomy" id="1265417"/>
    <lineage>
        <taxon>Eukaryota</taxon>
        <taxon>Metazoa</taxon>
        <taxon>Ecdysozoa</taxon>
        <taxon>Arthropoda</taxon>
        <taxon>Hexapoda</taxon>
        <taxon>Insecta</taxon>
        <taxon>Pterygota</taxon>
        <taxon>Neoptera</taxon>
        <taxon>Endopterygota</taxon>
        <taxon>Coleoptera</taxon>
        <taxon>Polyphaga</taxon>
        <taxon>Cucujiformia</taxon>
        <taxon>Chrysomeloidea</taxon>
        <taxon>Cerambycidae</taxon>
        <taxon>Cerambycinae</taxon>
        <taxon>Callichromatini</taxon>
        <taxon>Aromia</taxon>
    </lineage>
</organism>
<proteinExistence type="predicted"/>
<reference evidence="1" key="1">
    <citation type="journal article" date="2023" name="Insect Mol. Biol.">
        <title>Genome sequencing provides insights into the evolution of gene families encoding plant cell wall-degrading enzymes in longhorned beetles.</title>
        <authorList>
            <person name="Shin N.R."/>
            <person name="Okamura Y."/>
            <person name="Kirsch R."/>
            <person name="Pauchet Y."/>
        </authorList>
    </citation>
    <scope>NUCLEOTIDE SEQUENCE</scope>
    <source>
        <strain evidence="1">AMC_N1</strain>
    </source>
</reference>
<dbReference type="GO" id="GO:0003676">
    <property type="term" value="F:nucleic acid binding"/>
    <property type="evidence" value="ECO:0007669"/>
    <property type="project" value="InterPro"/>
</dbReference>
<keyword evidence="2" id="KW-1185">Reference proteome</keyword>